<proteinExistence type="inferred from homology"/>
<dbReference type="AlphaFoldDB" id="A0A7R8X4A0"/>
<organism evidence="4">
    <name type="scientific">Darwinula stevensoni</name>
    <dbReference type="NCBI Taxonomy" id="69355"/>
    <lineage>
        <taxon>Eukaryota</taxon>
        <taxon>Metazoa</taxon>
        <taxon>Ecdysozoa</taxon>
        <taxon>Arthropoda</taxon>
        <taxon>Crustacea</taxon>
        <taxon>Oligostraca</taxon>
        <taxon>Ostracoda</taxon>
        <taxon>Podocopa</taxon>
        <taxon>Podocopida</taxon>
        <taxon>Darwinulocopina</taxon>
        <taxon>Darwinuloidea</taxon>
        <taxon>Darwinulidae</taxon>
        <taxon>Darwinula</taxon>
    </lineage>
</organism>
<gene>
    <name evidence="4" type="ORF">DSTB1V02_LOCUS3360</name>
</gene>
<dbReference type="EMBL" id="CAJPEV010000432">
    <property type="protein sequence ID" value="CAG0885209.1"/>
    <property type="molecule type" value="Genomic_DNA"/>
</dbReference>
<protein>
    <recommendedName>
        <fullName evidence="2">Phospholipid scramblase</fullName>
    </recommendedName>
</protein>
<dbReference type="PANTHER" id="PTHR23248:SF9">
    <property type="entry name" value="PHOSPHOLIPID SCRAMBLASE"/>
    <property type="match status" value="1"/>
</dbReference>
<keyword evidence="2" id="KW-0106">Calcium</keyword>
<keyword evidence="2" id="KW-0564">Palmitate</keyword>
<evidence type="ECO:0000313" key="5">
    <source>
        <dbReference type="Proteomes" id="UP000677054"/>
    </source>
</evidence>
<comment type="function">
    <text evidence="2">May mediate accelerated ATP-independent bidirectional transbilayer migration of phospholipids upon binding calcium ions that results in a loss of phospholipid asymmetry in the plasma membrane.</text>
</comment>
<feature type="region of interest" description="Disordered" evidence="3">
    <location>
        <begin position="255"/>
        <end position="306"/>
    </location>
</feature>
<feature type="compositionally biased region" description="Low complexity" evidence="3">
    <location>
        <begin position="263"/>
        <end position="280"/>
    </location>
</feature>
<dbReference type="PANTHER" id="PTHR23248">
    <property type="entry name" value="PHOSPHOLIPID SCRAMBLASE-RELATED"/>
    <property type="match status" value="1"/>
</dbReference>
<dbReference type="Pfam" id="PF03803">
    <property type="entry name" value="Scramblase"/>
    <property type="match status" value="1"/>
</dbReference>
<evidence type="ECO:0000256" key="2">
    <source>
        <dbReference type="RuleBase" id="RU363116"/>
    </source>
</evidence>
<dbReference type="EMBL" id="LR899949">
    <property type="protein sequence ID" value="CAD7243436.1"/>
    <property type="molecule type" value="Genomic_DNA"/>
</dbReference>
<comment type="cofactor">
    <cofactor evidence="2">
        <name>Ca(2+)</name>
        <dbReference type="ChEBI" id="CHEBI:29108"/>
    </cofactor>
</comment>
<evidence type="ECO:0000313" key="4">
    <source>
        <dbReference type="EMBL" id="CAD7243436.1"/>
    </source>
</evidence>
<accession>A0A7R8X4A0</accession>
<dbReference type="GO" id="GO:0017128">
    <property type="term" value="F:phospholipid scramblase activity"/>
    <property type="evidence" value="ECO:0007669"/>
    <property type="project" value="InterPro"/>
</dbReference>
<reference evidence="4" key="1">
    <citation type="submission" date="2020-11" db="EMBL/GenBank/DDBJ databases">
        <authorList>
            <person name="Tran Van P."/>
        </authorList>
    </citation>
    <scope>NUCLEOTIDE SEQUENCE</scope>
</reference>
<evidence type="ECO:0000256" key="1">
    <source>
        <dbReference type="ARBA" id="ARBA00005350"/>
    </source>
</evidence>
<comment type="similarity">
    <text evidence="1 2">Belongs to the phospholipid scramblase family.</text>
</comment>
<name>A0A7R8X4A0_9CRUS</name>
<dbReference type="GO" id="GO:0005886">
    <property type="term" value="C:plasma membrane"/>
    <property type="evidence" value="ECO:0007669"/>
    <property type="project" value="TreeGrafter"/>
</dbReference>
<dbReference type="Proteomes" id="UP000677054">
    <property type="component" value="Unassembled WGS sequence"/>
</dbReference>
<sequence>MGPKKRTQFIQKLTRSWSKSKRPVPVVVDRKTYEDPARVATLETAAEVLIRPLPGTITAIERFDAHKQHGLYVNTMDLIGYAAQCNTGGENYQMYITDKSGFDLFQFERRVGGLRCAGCFTQELSVKTATGETMGTAVQKASCTEVHMRVMDPEMIIGTYKIRGSSAPRKGDGVFFKVYDEHERTILGAIQIDWRADYPDISSPCIFGIKWLPNLIPKHKALLLACTLALNSDFWDRPGTMDDLRAIPPEAKLALQTPEEETAGSVLISGSSVSSKAKSSGAGGSRGSGASAGKIKRSASPPSKENFSVEAEKMHIVIQPQSLRMRNSPEGLRTRRQPRRSMKKRLTHALARKEALAAARSRVAAADILVVDAGHLGRSLANLLLCACRGLVWID</sequence>
<keyword evidence="2" id="KW-0449">Lipoprotein</keyword>
<dbReference type="InterPro" id="IPR005552">
    <property type="entry name" value="Scramblase"/>
</dbReference>
<evidence type="ECO:0000256" key="3">
    <source>
        <dbReference type="SAM" id="MobiDB-lite"/>
    </source>
</evidence>
<keyword evidence="5" id="KW-1185">Reference proteome</keyword>